<dbReference type="Gene3D" id="3.40.1390.30">
    <property type="entry name" value="NIF3 (NGG1p interacting factor 3)-like"/>
    <property type="match status" value="1"/>
</dbReference>
<dbReference type="InterPro" id="IPR015867">
    <property type="entry name" value="N-reg_PII/ATP_PRibTrfase_C"/>
</dbReference>
<dbReference type="PANTHER" id="PTHR13799">
    <property type="entry name" value="NGG1 INTERACTING FACTOR 3"/>
    <property type="match status" value="1"/>
</dbReference>
<comment type="subunit">
    <text evidence="2">Homohexamer.</text>
</comment>
<dbReference type="RefSeq" id="WP_301569507.1">
    <property type="nucleotide sequence ID" value="NZ_JAPWIE010000001.1"/>
</dbReference>
<reference evidence="6" key="1">
    <citation type="submission" date="2022-12" db="EMBL/GenBank/DDBJ databases">
        <authorList>
            <person name="Krivoruchko A.V."/>
            <person name="Elkin A."/>
        </authorList>
    </citation>
    <scope>NUCLEOTIDE SEQUENCE</scope>
    <source>
        <strain evidence="6">IEGM 1388</strain>
    </source>
</reference>
<keyword evidence="7" id="KW-1185">Reference proteome</keyword>
<evidence type="ECO:0000256" key="2">
    <source>
        <dbReference type="ARBA" id="ARBA00011643"/>
    </source>
</evidence>
<dbReference type="PANTHER" id="PTHR13799:SF14">
    <property type="entry name" value="GTP CYCLOHYDROLASE 1 TYPE 2 HOMOLOG"/>
    <property type="match status" value="1"/>
</dbReference>
<dbReference type="Gene3D" id="3.30.70.120">
    <property type="match status" value="1"/>
</dbReference>
<organism evidence="6 7">
    <name type="scientific">Gordonia rubripertincta</name>
    <name type="common">Rhodococcus corallinus</name>
    <dbReference type="NCBI Taxonomy" id="36822"/>
    <lineage>
        <taxon>Bacteria</taxon>
        <taxon>Bacillati</taxon>
        <taxon>Actinomycetota</taxon>
        <taxon>Actinomycetes</taxon>
        <taxon>Mycobacteriales</taxon>
        <taxon>Gordoniaceae</taxon>
        <taxon>Gordonia</taxon>
    </lineage>
</organism>
<dbReference type="EMBL" id="JAPWIE010000001">
    <property type="protein sequence ID" value="MCZ4549014.1"/>
    <property type="molecule type" value="Genomic_DNA"/>
</dbReference>
<dbReference type="NCBIfam" id="TIGR00486">
    <property type="entry name" value="YbgI_SA1388"/>
    <property type="match status" value="1"/>
</dbReference>
<comment type="caution">
    <text evidence="6">The sequence shown here is derived from an EMBL/GenBank/DDBJ whole genome shotgun (WGS) entry which is preliminary data.</text>
</comment>
<evidence type="ECO:0000256" key="4">
    <source>
        <dbReference type="ARBA" id="ARBA00022723"/>
    </source>
</evidence>
<sequence>MTTLAEVIDVLERAYPPRLAESWDSIGLVCGDPAESVDSVLCCVDVTEEVVDRAIAAGVTLIVAHHPLLLRGVDTVGVHTSKGRLVHRLIRGGCALYTAHTNADSANPGVSDALADLLGLTALRPLDPKPAVAMDKWAVFVPTADAQTVREAMFEAGAGRIGDYSHCCWSTAGTGQFLPGTSADPAVGSIGEVTRVVEDRIEMVAHRAVRNDVLAALRAAHPYEQPAFDLVEMAAANSDEGLGRVGELTEAMTLAEFTHLVSRSLPAAPVGVRAAGDPQQMVRTVAVCGGAGDSLLDTARGSGADVYVTGDLRHHPVDEHLRAGPPALIDAGHWATEFPWCAQVSRLLEATLPGLSTDVFGEPTDPWTIHAQRGS</sequence>
<gene>
    <name evidence="6" type="ORF">O4213_03415</name>
</gene>
<evidence type="ECO:0000313" key="6">
    <source>
        <dbReference type="EMBL" id="MCZ4549014.1"/>
    </source>
</evidence>
<accession>A0ABT4MPS9</accession>
<evidence type="ECO:0000256" key="1">
    <source>
        <dbReference type="ARBA" id="ARBA00006964"/>
    </source>
</evidence>
<evidence type="ECO:0000256" key="5">
    <source>
        <dbReference type="PIRNR" id="PIRNR037489"/>
    </source>
</evidence>
<dbReference type="Proteomes" id="UP001067235">
    <property type="component" value="Unassembled WGS sequence"/>
</dbReference>
<keyword evidence="4 5" id="KW-0479">Metal-binding</keyword>
<dbReference type="PIRSF" id="PIRSF037489">
    <property type="entry name" value="UCP037489_NIF3_YqfO"/>
    <property type="match status" value="1"/>
</dbReference>
<dbReference type="InterPro" id="IPR017221">
    <property type="entry name" value="DUF34/NIF3_bac"/>
</dbReference>
<proteinExistence type="inferred from homology"/>
<dbReference type="SUPFAM" id="SSF102705">
    <property type="entry name" value="NIF3 (NGG1p interacting factor 3)-like"/>
    <property type="match status" value="1"/>
</dbReference>
<protein>
    <recommendedName>
        <fullName evidence="3 5">GTP cyclohydrolase 1 type 2 homolog</fullName>
    </recommendedName>
</protein>
<evidence type="ECO:0000256" key="3">
    <source>
        <dbReference type="ARBA" id="ARBA00022112"/>
    </source>
</evidence>
<dbReference type="Pfam" id="PF01784">
    <property type="entry name" value="DUF34_NIF3"/>
    <property type="match status" value="1"/>
</dbReference>
<name>A0ABT4MPS9_GORRU</name>
<dbReference type="InterPro" id="IPR036069">
    <property type="entry name" value="DUF34/NIF3_sf"/>
</dbReference>
<comment type="similarity">
    <text evidence="1 5">Belongs to the GTP cyclohydrolase I type 2/NIF3 family.</text>
</comment>
<dbReference type="InterPro" id="IPR002678">
    <property type="entry name" value="DUF34/NIF3"/>
</dbReference>
<evidence type="ECO:0000313" key="7">
    <source>
        <dbReference type="Proteomes" id="UP001067235"/>
    </source>
</evidence>